<accession>A0ACB8G6M0</accession>
<keyword evidence="2" id="KW-1185">Reference proteome</keyword>
<organism evidence="1 2">
    <name type="scientific">Sphaerodactylus townsendi</name>
    <dbReference type="NCBI Taxonomy" id="933632"/>
    <lineage>
        <taxon>Eukaryota</taxon>
        <taxon>Metazoa</taxon>
        <taxon>Chordata</taxon>
        <taxon>Craniata</taxon>
        <taxon>Vertebrata</taxon>
        <taxon>Euteleostomi</taxon>
        <taxon>Lepidosauria</taxon>
        <taxon>Squamata</taxon>
        <taxon>Bifurcata</taxon>
        <taxon>Gekkota</taxon>
        <taxon>Sphaerodactylidae</taxon>
        <taxon>Sphaerodactylus</taxon>
    </lineage>
</organism>
<sequence>MFPFVGKPRQSVQEREAPLRGSLQQSELLSGLLCLLRGRLPPTPPRLLRGLSLLKGRVLILPVSRILMPLEELRRPIEGDGKTLLCWLNRGFCGAAWGRIPRTLPSGNSF</sequence>
<evidence type="ECO:0000313" key="2">
    <source>
        <dbReference type="Proteomes" id="UP000827872"/>
    </source>
</evidence>
<comment type="caution">
    <text evidence="1">The sequence shown here is derived from an EMBL/GenBank/DDBJ whole genome shotgun (WGS) entry which is preliminary data.</text>
</comment>
<reference evidence="1" key="1">
    <citation type="submission" date="2021-08" db="EMBL/GenBank/DDBJ databases">
        <title>The first chromosome-level gecko genome reveals the dynamic sex chromosomes of Neotropical dwarf geckos (Sphaerodactylidae: Sphaerodactylus).</title>
        <authorList>
            <person name="Pinto B.J."/>
            <person name="Keating S.E."/>
            <person name="Gamble T."/>
        </authorList>
    </citation>
    <scope>NUCLEOTIDE SEQUENCE</scope>
    <source>
        <strain evidence="1">TG3544</strain>
    </source>
</reference>
<name>A0ACB8G6M0_9SAUR</name>
<dbReference type="EMBL" id="CM037615">
    <property type="protein sequence ID" value="KAH8015155.1"/>
    <property type="molecule type" value="Genomic_DNA"/>
</dbReference>
<proteinExistence type="predicted"/>
<gene>
    <name evidence="1" type="ORF">K3G42_033411</name>
</gene>
<dbReference type="Proteomes" id="UP000827872">
    <property type="component" value="Linkage Group LG02"/>
</dbReference>
<evidence type="ECO:0000313" key="1">
    <source>
        <dbReference type="EMBL" id="KAH8015155.1"/>
    </source>
</evidence>
<protein>
    <submittedName>
        <fullName evidence="1">Uncharacterized protein</fullName>
    </submittedName>
</protein>